<dbReference type="Pfam" id="PF08373">
    <property type="entry name" value="RAP"/>
    <property type="match status" value="1"/>
</dbReference>
<feature type="region of interest" description="Disordered" evidence="1">
    <location>
        <begin position="1204"/>
        <end position="1312"/>
    </location>
</feature>
<reference evidence="3 4" key="1">
    <citation type="submission" date="2017-09" db="EMBL/GenBank/DDBJ databases">
        <title>Genome sequencing of Besnoitia besnoiti strain Bb-Ger1.</title>
        <authorList>
            <person name="Schares G."/>
            <person name="Venepally P."/>
            <person name="Lorenzi H.A."/>
        </authorList>
    </citation>
    <scope>NUCLEOTIDE SEQUENCE [LARGE SCALE GENOMIC DNA]</scope>
    <source>
        <strain evidence="3 4">Bb-Ger1</strain>
    </source>
</reference>
<accession>A0A2A9MNB9</accession>
<organism evidence="3 4">
    <name type="scientific">Besnoitia besnoiti</name>
    <name type="common">Apicomplexan protozoan</name>
    <dbReference type="NCBI Taxonomy" id="94643"/>
    <lineage>
        <taxon>Eukaryota</taxon>
        <taxon>Sar</taxon>
        <taxon>Alveolata</taxon>
        <taxon>Apicomplexa</taxon>
        <taxon>Conoidasida</taxon>
        <taxon>Coccidia</taxon>
        <taxon>Eucoccidiorida</taxon>
        <taxon>Eimeriorina</taxon>
        <taxon>Sarcocystidae</taxon>
        <taxon>Besnoitia</taxon>
    </lineage>
</organism>
<dbReference type="PANTHER" id="PTHR21228:SF40">
    <property type="entry name" value="LD45607P"/>
    <property type="match status" value="1"/>
</dbReference>
<dbReference type="VEuPathDB" id="ToxoDB:BESB_036280"/>
<dbReference type="PROSITE" id="PS51286">
    <property type="entry name" value="RAP"/>
    <property type="match status" value="1"/>
</dbReference>
<feature type="compositionally biased region" description="Basic and acidic residues" evidence="1">
    <location>
        <begin position="815"/>
        <end position="827"/>
    </location>
</feature>
<dbReference type="EMBL" id="NWUJ01000002">
    <property type="protein sequence ID" value="PFH37170.1"/>
    <property type="molecule type" value="Genomic_DNA"/>
</dbReference>
<feature type="compositionally biased region" description="Low complexity" evidence="1">
    <location>
        <begin position="1221"/>
        <end position="1233"/>
    </location>
</feature>
<name>A0A2A9MNB9_BESBE</name>
<dbReference type="InterPro" id="IPR050870">
    <property type="entry name" value="FAST_kinase"/>
</dbReference>
<dbReference type="InterPro" id="IPR013584">
    <property type="entry name" value="RAP"/>
</dbReference>
<feature type="domain" description="RAP" evidence="2">
    <location>
        <begin position="1002"/>
        <end position="1060"/>
    </location>
</feature>
<dbReference type="GeneID" id="40308609"/>
<dbReference type="GO" id="GO:0044528">
    <property type="term" value="P:regulation of mitochondrial mRNA stability"/>
    <property type="evidence" value="ECO:0007669"/>
    <property type="project" value="TreeGrafter"/>
</dbReference>
<evidence type="ECO:0000259" key="2">
    <source>
        <dbReference type="PROSITE" id="PS51286"/>
    </source>
</evidence>
<dbReference type="GO" id="GO:0000963">
    <property type="term" value="P:mitochondrial RNA processing"/>
    <property type="evidence" value="ECO:0007669"/>
    <property type="project" value="TreeGrafter"/>
</dbReference>
<dbReference type="KEGG" id="bbes:BESB_036280"/>
<dbReference type="Pfam" id="PF26188">
    <property type="entry name" value="RESC6"/>
    <property type="match status" value="1"/>
</dbReference>
<feature type="region of interest" description="Disordered" evidence="1">
    <location>
        <begin position="794"/>
        <end position="876"/>
    </location>
</feature>
<keyword evidence="4" id="KW-1185">Reference proteome</keyword>
<dbReference type="SMART" id="SM00952">
    <property type="entry name" value="RAP"/>
    <property type="match status" value="1"/>
</dbReference>
<dbReference type="RefSeq" id="XP_029221179.1">
    <property type="nucleotide sequence ID" value="XM_029362214.1"/>
</dbReference>
<evidence type="ECO:0000313" key="3">
    <source>
        <dbReference type="EMBL" id="PFH37170.1"/>
    </source>
</evidence>
<dbReference type="Proteomes" id="UP000224006">
    <property type="component" value="Chromosome II"/>
</dbReference>
<dbReference type="InterPro" id="IPR058917">
    <property type="entry name" value="RESC6_dom"/>
</dbReference>
<dbReference type="GO" id="GO:0035770">
    <property type="term" value="C:ribonucleoprotein granule"/>
    <property type="evidence" value="ECO:0007669"/>
    <property type="project" value="TreeGrafter"/>
</dbReference>
<dbReference type="GO" id="GO:0005759">
    <property type="term" value="C:mitochondrial matrix"/>
    <property type="evidence" value="ECO:0007669"/>
    <property type="project" value="TreeGrafter"/>
</dbReference>
<feature type="compositionally biased region" description="Acidic residues" evidence="1">
    <location>
        <begin position="802"/>
        <end position="814"/>
    </location>
</feature>
<feature type="compositionally biased region" description="Polar residues" evidence="1">
    <location>
        <begin position="1300"/>
        <end position="1312"/>
    </location>
</feature>
<feature type="compositionally biased region" description="Low complexity" evidence="1">
    <location>
        <begin position="198"/>
        <end position="212"/>
    </location>
</feature>
<dbReference type="PANTHER" id="PTHR21228">
    <property type="entry name" value="FAST LEU-RICH DOMAIN-CONTAINING"/>
    <property type="match status" value="1"/>
</dbReference>
<proteinExistence type="predicted"/>
<dbReference type="OrthoDB" id="385235at2759"/>
<feature type="region of interest" description="Disordered" evidence="1">
    <location>
        <begin position="126"/>
        <end position="150"/>
    </location>
</feature>
<comment type="caution">
    <text evidence="3">The sequence shown here is derived from an EMBL/GenBank/DDBJ whole genome shotgun (WGS) entry which is preliminary data.</text>
</comment>
<feature type="compositionally biased region" description="Low complexity" evidence="1">
    <location>
        <begin position="832"/>
        <end position="848"/>
    </location>
</feature>
<feature type="region of interest" description="Disordered" evidence="1">
    <location>
        <begin position="195"/>
        <end position="238"/>
    </location>
</feature>
<protein>
    <submittedName>
        <fullName evidence="3">RAP domain-containing protein</fullName>
    </submittedName>
</protein>
<dbReference type="Gene3D" id="3.40.960.10">
    <property type="entry name" value="VSR Endonuclease"/>
    <property type="match status" value="1"/>
</dbReference>
<feature type="compositionally biased region" description="Basic and acidic residues" evidence="1">
    <location>
        <begin position="1249"/>
        <end position="1262"/>
    </location>
</feature>
<evidence type="ECO:0000313" key="4">
    <source>
        <dbReference type="Proteomes" id="UP000224006"/>
    </source>
</evidence>
<evidence type="ECO:0000256" key="1">
    <source>
        <dbReference type="SAM" id="MobiDB-lite"/>
    </source>
</evidence>
<gene>
    <name evidence="3" type="ORF">BESB_036280</name>
</gene>
<sequence length="1312" mass="142145">MYSAAARPRRKVVVIPMEEKKDHSSSPVMSAEDSEKRITLPRESALRQLSKPEVVSLHRSLRFLPASVPRDGDYCDALVARTVRLCPSLLPIEIRSIGRTLVFALPASYLRALPVSAASGDFAGAANQPQGGAGDGGPEGLKAATLPQRRRRRGASYEALCVSPAQRELLADVLRHLSKAFVDLHLPLKKRKTPDLPAAPCAADASASEPSAGGEGEPSLQAGTVSASGPRSAVAQGEATSREIREVAVCLSDFHFLFQTQRDAGVLEALFKRLGDYLTLHGLHTLNGKTASLVLNAFVLCNQRHDHLFQQIAQRLPRLAPDMQPKDLALTANALARADVRFLPGFTALASRAKATLDAFGPQDFSNFLNAFGKLEILDVELFNQAAPKISASIRFYNPQHLSNVAHAYSKVSVQNPELFDRVAEMTRRSIQNFSNKELANLALAFAKQDVRHKGLLVSLADEVLFRGTAGLAFGSKFHFDLISLQQLSAAFARLGLHDPRLFFVLTRLAKDGVRKALLYRQFPGDASENADATASASASASASGSAVVVKKAPHMSAKWRREYEALRASFALNGQVFASLLLALGKAASSQNAVTCDQSLNAVFASAILRLERNFSAFALSQIARGCYLVGIRDGRVRQLLVREALPRLAQFPPSALVYLLSSFANLQLYCAGLFRQALQVCRLHLASYNAREVASLVIALEKLGYRQKAFLLKAAKVLHKKRYDLSPSFLCGAVNAFAKLALDDALLYADLFKDIFEKQHLLSPSEALSALYAVLLVDSRRADLAALQGGQTLARRDREELEEPEIQEGELEAAEREEAAEEGQRRLAPRARNAGAPAENAAASAPQDFASRETASSGACESAPTEASGVAEGSPSALVGRGEASVAGSFLGAQPSLVESLLRVAYRAQTNLQAGCVTRLQIADLYMRLLRPETYEALPFDLKAFLARVRAVDLAQTDCFALSSKMHRDVSAAFLRVGLLHRSEVQLGPFCLDIVLGERLAVEVDGPSHFYRETCMRVASSRLKQKLLREIGWTLLPISFFEWRQLVTPERKLAYCAQFWRPVLAQMERTCRAQATPETATETGVRLREIVAAAGAAGARDQMGSVACRKPSLSDFLWLMEQQGATVTRAHLAEAMKRFQQRLLAPTAAARASCALAMWDAEAASIKLLSSPAAAASGANLLPPSDAQDEKEFWRTMKGRLATKLPRAGGRPGRGGATTTGRAPTAGAGAETGERALLHAKRRGERRFREDDTTVFHFLKEPQGGGPAQGAPREPGAEGDDRDVPHNPRAVTRVVKPSSLNRLLSSTDSS</sequence>
<dbReference type="GO" id="GO:0003723">
    <property type="term" value="F:RNA binding"/>
    <property type="evidence" value="ECO:0007669"/>
    <property type="project" value="TreeGrafter"/>
</dbReference>